<sequence>MMDQLYQQLQDAIRQVNAQHEQFKKDFWPQAMTELKTQISPELQARLYELKLTHSEGQILSALADAVEPLSYKRLSEQMPFTQGMFSRYINRLAKAGLIHKLKRANNHKEIILDISATGLQVAELHTKMHVIEAQHYQQALATFSAQDIQIATKVIEKLSQAL</sequence>
<dbReference type="GO" id="GO:0003700">
    <property type="term" value="F:DNA-binding transcription factor activity"/>
    <property type="evidence" value="ECO:0007669"/>
    <property type="project" value="InterPro"/>
</dbReference>
<dbReference type="InterPro" id="IPR036388">
    <property type="entry name" value="WH-like_DNA-bd_sf"/>
</dbReference>
<dbReference type="PROSITE" id="PS50995">
    <property type="entry name" value="HTH_MARR_2"/>
    <property type="match status" value="1"/>
</dbReference>
<accession>A0A0R1XK89</accession>
<reference evidence="5 6" key="1">
    <citation type="journal article" date="2015" name="Genome Announc.">
        <title>Expanding the biotechnology potential of lactobacilli through comparative genomics of 213 strains and associated genera.</title>
        <authorList>
            <person name="Sun Z."/>
            <person name="Harris H.M."/>
            <person name="McCann A."/>
            <person name="Guo C."/>
            <person name="Argimon S."/>
            <person name="Zhang W."/>
            <person name="Yang X."/>
            <person name="Jeffery I.B."/>
            <person name="Cooney J.C."/>
            <person name="Kagawa T.F."/>
            <person name="Liu W."/>
            <person name="Song Y."/>
            <person name="Salvetti E."/>
            <person name="Wrobel A."/>
            <person name="Rasinkangas P."/>
            <person name="Parkhill J."/>
            <person name="Rea M.C."/>
            <person name="O'Sullivan O."/>
            <person name="Ritari J."/>
            <person name="Douillard F.P."/>
            <person name="Paul Ross R."/>
            <person name="Yang R."/>
            <person name="Briner A.E."/>
            <person name="Felis G.E."/>
            <person name="de Vos W.M."/>
            <person name="Barrangou R."/>
            <person name="Klaenhammer T.R."/>
            <person name="Caufield P.W."/>
            <person name="Cui Y."/>
            <person name="Zhang H."/>
            <person name="O'Toole P.W."/>
        </authorList>
    </citation>
    <scope>NUCLEOTIDE SEQUENCE [LARGE SCALE GENOMIC DNA]</scope>
    <source>
        <strain evidence="5 6">DSM 18527</strain>
    </source>
</reference>
<comment type="caution">
    <text evidence="5">The sequence shown here is derived from an EMBL/GenBank/DDBJ whole genome shotgun (WGS) entry which is preliminary data.</text>
</comment>
<dbReference type="Gene3D" id="1.10.10.10">
    <property type="entry name" value="Winged helix-like DNA-binding domain superfamily/Winged helix DNA-binding domain"/>
    <property type="match status" value="1"/>
</dbReference>
<dbReference type="Proteomes" id="UP000051236">
    <property type="component" value="Unassembled WGS sequence"/>
</dbReference>
<evidence type="ECO:0000256" key="2">
    <source>
        <dbReference type="ARBA" id="ARBA00023125"/>
    </source>
</evidence>
<dbReference type="InterPro" id="IPR052067">
    <property type="entry name" value="Metal_resp_HTH_trans_reg"/>
</dbReference>
<evidence type="ECO:0000259" key="4">
    <source>
        <dbReference type="PROSITE" id="PS50995"/>
    </source>
</evidence>
<dbReference type="PATRIC" id="fig|1423734.3.peg.1746"/>
<evidence type="ECO:0000313" key="5">
    <source>
        <dbReference type="EMBL" id="KRM30591.1"/>
    </source>
</evidence>
<dbReference type="PANTHER" id="PTHR35790:SF4">
    <property type="entry name" value="HTH-TYPE TRANSCRIPTIONAL REGULATOR PCHR"/>
    <property type="match status" value="1"/>
</dbReference>
<gene>
    <name evidence="5" type="ORF">FC83_GL001727</name>
</gene>
<dbReference type="PANTHER" id="PTHR35790">
    <property type="entry name" value="HTH-TYPE TRANSCRIPTIONAL REGULATOR PCHR"/>
    <property type="match status" value="1"/>
</dbReference>
<name>A0A0R1XK89_9LACO</name>
<dbReference type="EMBL" id="AZGA01000088">
    <property type="protein sequence ID" value="KRM30591.1"/>
    <property type="molecule type" value="Genomic_DNA"/>
</dbReference>
<keyword evidence="6" id="KW-1185">Reference proteome</keyword>
<dbReference type="AlphaFoldDB" id="A0A0R1XK89"/>
<dbReference type="GO" id="GO:0003677">
    <property type="term" value="F:DNA binding"/>
    <property type="evidence" value="ECO:0007669"/>
    <property type="project" value="UniProtKB-KW"/>
</dbReference>
<evidence type="ECO:0000256" key="3">
    <source>
        <dbReference type="ARBA" id="ARBA00023163"/>
    </source>
</evidence>
<keyword evidence="1" id="KW-0805">Transcription regulation</keyword>
<proteinExistence type="predicted"/>
<dbReference type="eggNOG" id="COG1846">
    <property type="taxonomic scope" value="Bacteria"/>
</dbReference>
<organism evidence="5 6">
    <name type="scientific">Agrilactobacillus composti DSM 18527 = JCM 14202</name>
    <dbReference type="NCBI Taxonomy" id="1423734"/>
    <lineage>
        <taxon>Bacteria</taxon>
        <taxon>Bacillati</taxon>
        <taxon>Bacillota</taxon>
        <taxon>Bacilli</taxon>
        <taxon>Lactobacillales</taxon>
        <taxon>Lactobacillaceae</taxon>
        <taxon>Agrilactobacillus</taxon>
    </lineage>
</organism>
<dbReference type="InterPro" id="IPR036390">
    <property type="entry name" value="WH_DNA-bd_sf"/>
</dbReference>
<dbReference type="RefSeq" id="WP_152537661.1">
    <property type="nucleotide sequence ID" value="NZ_AZGA01000088.1"/>
</dbReference>
<evidence type="ECO:0000313" key="6">
    <source>
        <dbReference type="Proteomes" id="UP000051236"/>
    </source>
</evidence>
<keyword evidence="3" id="KW-0804">Transcription</keyword>
<dbReference type="SMART" id="SM00347">
    <property type="entry name" value="HTH_MARR"/>
    <property type="match status" value="1"/>
</dbReference>
<dbReference type="InterPro" id="IPR000835">
    <property type="entry name" value="HTH_MarR-typ"/>
</dbReference>
<dbReference type="OrthoDB" id="1629605at2"/>
<keyword evidence="2" id="KW-0238">DNA-binding</keyword>
<protein>
    <recommendedName>
        <fullName evidence="4">HTH marR-type domain-containing protein</fullName>
    </recommendedName>
</protein>
<evidence type="ECO:0000256" key="1">
    <source>
        <dbReference type="ARBA" id="ARBA00023015"/>
    </source>
</evidence>
<dbReference type="SUPFAM" id="SSF46785">
    <property type="entry name" value="Winged helix' DNA-binding domain"/>
    <property type="match status" value="1"/>
</dbReference>
<dbReference type="STRING" id="1423734.FC83_GL001727"/>
<feature type="domain" description="HTH marR-type" evidence="4">
    <location>
        <begin position="2"/>
        <end position="161"/>
    </location>
</feature>